<reference evidence="1" key="1">
    <citation type="submission" date="2021-02" db="EMBL/GenBank/DDBJ databases">
        <authorList>
            <person name="Syme A R."/>
            <person name="Syme A R."/>
            <person name="Moolhuijzen P."/>
        </authorList>
    </citation>
    <scope>NUCLEOTIDE SEQUENCE</scope>
    <source>
        <strain evidence="1">W1-1</strain>
    </source>
</reference>
<proteinExistence type="predicted"/>
<organism evidence="1 2">
    <name type="scientific">Pyrenophora teres f. teres</name>
    <dbReference type="NCBI Taxonomy" id="97479"/>
    <lineage>
        <taxon>Eukaryota</taxon>
        <taxon>Fungi</taxon>
        <taxon>Dikarya</taxon>
        <taxon>Ascomycota</taxon>
        <taxon>Pezizomycotina</taxon>
        <taxon>Dothideomycetes</taxon>
        <taxon>Pleosporomycetidae</taxon>
        <taxon>Pleosporales</taxon>
        <taxon>Pleosporineae</taxon>
        <taxon>Pleosporaceae</taxon>
        <taxon>Pyrenophora</taxon>
    </lineage>
</organism>
<name>A0A6S6V4N1_9PLEO</name>
<dbReference type="AlphaFoldDB" id="A0A6S6V4N1"/>
<dbReference type="EMBL" id="HG992977">
    <property type="protein sequence ID" value="CAE6995022.1"/>
    <property type="molecule type" value="Genomic_DNA"/>
</dbReference>
<protein>
    <submittedName>
        <fullName evidence="1">Uncharacterized protein</fullName>
    </submittedName>
</protein>
<dbReference type="Proteomes" id="UP000472372">
    <property type="component" value="Chromosome 1"/>
</dbReference>
<accession>A0A6S6V4N1</accession>
<dbReference type="Pfam" id="PF20717">
    <property type="entry name" value="DUF6829"/>
    <property type="match status" value="1"/>
</dbReference>
<gene>
    <name evidence="1" type="ORF">PTTW11_00028</name>
</gene>
<evidence type="ECO:0000313" key="1">
    <source>
        <dbReference type="EMBL" id="CAE6995022.1"/>
    </source>
</evidence>
<sequence length="442" mass="49787">MSNATQREPKIDVFFGWSDKQLTVYLHKEYSNELVRLTRAYSIRSPEDGNPNAPESPSYIALESNYDEVNRTLVSVFALRWLYNNDYETFVRNQPEAVKLSRESFEWLRNIVTQGIQTPQDLFALVMSVIVNDLGKDPELASECHKRTGKDVSHLNHDMILLLAVKEGLVPCLDQLSPAHKADIVRGMELGAEYNFGQLAQAESPPTCLGKLHTMSNHERAFDVRFQEQLLDIAGAAGHMDWTCAKKMIEPICTAYRDVHDASKRVITNEYNLPQAYDLILEKRARRLFKLKFRMLAITDQQDRALARLLCMGGVADLETAQLYEAAWDELEEPVRALLVSSLNAIGSIAEPAMQPTYMPALLTRGLAAVASQDSNKQREVLHIMFQYLARIMEMPGGTPSVSIWERNLLSIVKSVPSDPNFVARPGILLEAEIPKAEIARA</sequence>
<dbReference type="InterPro" id="IPR049232">
    <property type="entry name" value="DUF6829"/>
</dbReference>
<evidence type="ECO:0000313" key="2">
    <source>
        <dbReference type="Proteomes" id="UP000472372"/>
    </source>
</evidence>